<dbReference type="Proteomes" id="UP000712080">
    <property type="component" value="Unassembled WGS sequence"/>
</dbReference>
<evidence type="ECO:0000256" key="1">
    <source>
        <dbReference type="SAM" id="Phobius"/>
    </source>
</evidence>
<dbReference type="AlphaFoldDB" id="A0A972FT63"/>
<feature type="transmembrane region" description="Helical" evidence="1">
    <location>
        <begin position="322"/>
        <end position="339"/>
    </location>
</feature>
<dbReference type="GO" id="GO:0016020">
    <property type="term" value="C:membrane"/>
    <property type="evidence" value="ECO:0007669"/>
    <property type="project" value="TreeGrafter"/>
</dbReference>
<feature type="transmembrane region" description="Helical" evidence="1">
    <location>
        <begin position="224"/>
        <end position="246"/>
    </location>
</feature>
<feature type="transmembrane region" description="Helical" evidence="1">
    <location>
        <begin position="132"/>
        <end position="151"/>
    </location>
</feature>
<accession>A0A972FT63</accession>
<reference evidence="3" key="1">
    <citation type="submission" date="2020-02" db="EMBL/GenBank/DDBJ databases">
        <title>Flavobacterium sp. genome.</title>
        <authorList>
            <person name="Jung H.S."/>
            <person name="Baek J.H."/>
            <person name="Jeon C.O."/>
        </authorList>
    </citation>
    <scope>NUCLEOTIDE SEQUENCE</scope>
    <source>
        <strain evidence="3">SE-s28</strain>
    </source>
</reference>
<feature type="transmembrane region" description="Helical" evidence="1">
    <location>
        <begin position="289"/>
        <end position="310"/>
    </location>
</feature>
<evidence type="ECO:0000259" key="2">
    <source>
        <dbReference type="Pfam" id="PF01757"/>
    </source>
</evidence>
<dbReference type="InterPro" id="IPR002656">
    <property type="entry name" value="Acyl_transf_3_dom"/>
</dbReference>
<dbReference type="EMBL" id="JAAMPU010000101">
    <property type="protein sequence ID" value="NMH27547.1"/>
    <property type="molecule type" value="Genomic_DNA"/>
</dbReference>
<name>A0A972FT63_9FLAO</name>
<feature type="domain" description="Acyltransferase 3" evidence="2">
    <location>
        <begin position="9"/>
        <end position="328"/>
    </location>
</feature>
<feature type="transmembrane region" description="Helical" evidence="1">
    <location>
        <begin position="258"/>
        <end position="277"/>
    </location>
</feature>
<sequence length="367" mass="42108">MNKSEYFSSLTGIRAIAAYMVFIHHIHLFKGTPIFDFTYEFHIGVSIFFVLSGFLITYRYSDLNNFNMKQYMVNRIARIFPVYFLLTSLTFLAFYLKGSESLTTITWLYLSNITFLRGFFDSLKFSGISQGWSLTVEETFYLLAPLLFFLIKKSKSYLYALPVLLLAFGALLVVIFSRMDFFGFFGSFEFMLSYTFFGRCIEFFAGIGLGIIYKKGTFKSAFNYFTYLGILGIIVSIFGISFGRHMYNQEIGSVMRRVFLLVILPIIGVLPLFYGLLTEKTPVSRVLGSKLFILLGKSSYVFYLIHIGIIQSSINKISDNPLFTFIVLNLISIGLFKMFEEPVNNFIRAKYAARISSAKLKTAEQNH</sequence>
<dbReference type="RefSeq" id="WP_169526549.1">
    <property type="nucleotide sequence ID" value="NZ_JAAMPU010000101.1"/>
</dbReference>
<dbReference type="GO" id="GO:0000271">
    <property type="term" value="P:polysaccharide biosynthetic process"/>
    <property type="evidence" value="ECO:0007669"/>
    <property type="project" value="TreeGrafter"/>
</dbReference>
<organism evidence="3 4">
    <name type="scientific">Flavobacterium silvaticum</name>
    <dbReference type="NCBI Taxonomy" id="1852020"/>
    <lineage>
        <taxon>Bacteria</taxon>
        <taxon>Pseudomonadati</taxon>
        <taxon>Bacteroidota</taxon>
        <taxon>Flavobacteriia</taxon>
        <taxon>Flavobacteriales</taxon>
        <taxon>Flavobacteriaceae</taxon>
        <taxon>Flavobacterium</taxon>
    </lineage>
</organism>
<keyword evidence="1" id="KW-1133">Transmembrane helix</keyword>
<evidence type="ECO:0000313" key="4">
    <source>
        <dbReference type="Proteomes" id="UP000712080"/>
    </source>
</evidence>
<keyword evidence="1" id="KW-0472">Membrane</keyword>
<dbReference type="PANTHER" id="PTHR23028:SF53">
    <property type="entry name" value="ACYL_TRANSF_3 DOMAIN-CONTAINING PROTEIN"/>
    <property type="match status" value="1"/>
</dbReference>
<protein>
    <submittedName>
        <fullName evidence="3">Acyltransferase</fullName>
    </submittedName>
</protein>
<feature type="transmembrane region" description="Helical" evidence="1">
    <location>
        <begin position="41"/>
        <end position="58"/>
    </location>
</feature>
<keyword evidence="4" id="KW-1185">Reference proteome</keyword>
<evidence type="ECO:0000313" key="3">
    <source>
        <dbReference type="EMBL" id="NMH27547.1"/>
    </source>
</evidence>
<gene>
    <name evidence="3" type="ORF">G6047_05850</name>
</gene>
<dbReference type="PANTHER" id="PTHR23028">
    <property type="entry name" value="ACETYLTRANSFERASE"/>
    <property type="match status" value="1"/>
</dbReference>
<keyword evidence="1" id="KW-0812">Transmembrane</keyword>
<keyword evidence="3" id="KW-0808">Transferase</keyword>
<dbReference type="InterPro" id="IPR050879">
    <property type="entry name" value="Acyltransferase_3"/>
</dbReference>
<comment type="caution">
    <text evidence="3">The sequence shown here is derived from an EMBL/GenBank/DDBJ whole genome shotgun (WGS) entry which is preliminary data.</text>
</comment>
<dbReference type="Pfam" id="PF01757">
    <property type="entry name" value="Acyl_transf_3"/>
    <property type="match status" value="1"/>
</dbReference>
<proteinExistence type="predicted"/>
<feature type="transmembrane region" description="Helical" evidence="1">
    <location>
        <begin position="188"/>
        <end position="212"/>
    </location>
</feature>
<dbReference type="GO" id="GO:0016747">
    <property type="term" value="F:acyltransferase activity, transferring groups other than amino-acyl groups"/>
    <property type="evidence" value="ECO:0007669"/>
    <property type="project" value="InterPro"/>
</dbReference>
<feature type="transmembrane region" description="Helical" evidence="1">
    <location>
        <begin position="12"/>
        <end position="29"/>
    </location>
</feature>
<keyword evidence="3" id="KW-0012">Acyltransferase</keyword>
<feature type="transmembrane region" description="Helical" evidence="1">
    <location>
        <begin position="157"/>
        <end position="176"/>
    </location>
</feature>
<feature type="transmembrane region" description="Helical" evidence="1">
    <location>
        <begin position="79"/>
        <end position="96"/>
    </location>
</feature>